<evidence type="ECO:0000259" key="6">
    <source>
        <dbReference type="PROSITE" id="PS51123"/>
    </source>
</evidence>
<dbReference type="Gene3D" id="3.30.1330.60">
    <property type="entry name" value="OmpA-like domain"/>
    <property type="match status" value="1"/>
</dbReference>
<dbReference type="PANTHER" id="PTHR30329">
    <property type="entry name" value="STATOR ELEMENT OF FLAGELLAR MOTOR COMPLEX"/>
    <property type="match status" value="1"/>
</dbReference>
<feature type="chain" id="PRO_5027112478" evidence="5">
    <location>
        <begin position="19"/>
        <end position="304"/>
    </location>
</feature>
<dbReference type="PROSITE" id="PS51123">
    <property type="entry name" value="OMPA_2"/>
    <property type="match status" value="1"/>
</dbReference>
<dbReference type="InterPro" id="IPR025511">
    <property type="entry name" value="DUF4398"/>
</dbReference>
<dbReference type="Pfam" id="PF00691">
    <property type="entry name" value="OmpA"/>
    <property type="match status" value="1"/>
</dbReference>
<reference evidence="7 8" key="1">
    <citation type="submission" date="2019-11" db="EMBL/GenBank/DDBJ databases">
        <title>Novel species isolated from a subtropical stream in China.</title>
        <authorList>
            <person name="Lu H."/>
        </authorList>
    </citation>
    <scope>NUCLEOTIDE SEQUENCE [LARGE SCALE GENOMIC DNA]</scope>
    <source>
        <strain evidence="7 8">FT25W</strain>
    </source>
</reference>
<evidence type="ECO:0000256" key="5">
    <source>
        <dbReference type="SAM" id="SignalP"/>
    </source>
</evidence>
<evidence type="ECO:0000256" key="4">
    <source>
        <dbReference type="SAM" id="MobiDB-lite"/>
    </source>
</evidence>
<sequence length="304" mass="32165">MKKLILLPAAFAVSMMFAACSSTPTTTSQLDQARGDFVAAQSNPSVAANAPLEFKAASDALDRANAAAAKRESLDEIDKLAYIAKQKIATAQEAAKAKQAEADVANAARQRDEIRLQARTAEANQARMSADRAKSQAEQAKADADAARAQADAAASSAREESAKNAALQQQLADLQAKQTDRGIVITLNDVLFNVDRAELSAEGMRTAQKMADVLLQEPQSVVLVEGFTDSTGTSSHNLDLSQRRAESVRNALIGLGVPSGKIATRGYGEAYPVASNSDAGSRQLNRRVEIVLSQNGAPIANRR</sequence>
<dbReference type="PROSITE" id="PS51257">
    <property type="entry name" value="PROKAR_LIPOPROTEIN"/>
    <property type="match status" value="1"/>
</dbReference>
<dbReference type="InterPro" id="IPR006664">
    <property type="entry name" value="OMP_bac"/>
</dbReference>
<comment type="subcellular location">
    <subcellularLocation>
        <location evidence="1">Cell outer membrane</location>
    </subcellularLocation>
</comment>
<dbReference type="PANTHER" id="PTHR30329:SF20">
    <property type="entry name" value="EXPORTED PROTEIN"/>
    <property type="match status" value="1"/>
</dbReference>
<feature type="signal peptide" evidence="5">
    <location>
        <begin position="1"/>
        <end position="18"/>
    </location>
</feature>
<accession>A0A6L5QGU7</accession>
<dbReference type="AlphaFoldDB" id="A0A6L5QGU7"/>
<dbReference type="PRINTS" id="PR01021">
    <property type="entry name" value="OMPADOMAIN"/>
</dbReference>
<proteinExistence type="predicted"/>
<evidence type="ECO:0000256" key="1">
    <source>
        <dbReference type="ARBA" id="ARBA00004442"/>
    </source>
</evidence>
<evidence type="ECO:0000313" key="7">
    <source>
        <dbReference type="EMBL" id="MRX08946.1"/>
    </source>
</evidence>
<organism evidence="7 8">
    <name type="scientific">Duganella alba</name>
    <dbReference type="NCBI Taxonomy" id="2666081"/>
    <lineage>
        <taxon>Bacteria</taxon>
        <taxon>Pseudomonadati</taxon>
        <taxon>Pseudomonadota</taxon>
        <taxon>Betaproteobacteria</taxon>
        <taxon>Burkholderiales</taxon>
        <taxon>Oxalobacteraceae</taxon>
        <taxon>Telluria group</taxon>
        <taxon>Duganella</taxon>
    </lineage>
</organism>
<evidence type="ECO:0000256" key="2">
    <source>
        <dbReference type="ARBA" id="ARBA00023136"/>
    </source>
</evidence>
<feature type="compositionally biased region" description="Low complexity" evidence="4">
    <location>
        <begin position="147"/>
        <end position="157"/>
    </location>
</feature>
<protein>
    <submittedName>
        <fullName evidence="7">OmpA family protein</fullName>
    </submittedName>
</protein>
<dbReference type="InterPro" id="IPR036737">
    <property type="entry name" value="OmpA-like_sf"/>
</dbReference>
<dbReference type="GO" id="GO:0009279">
    <property type="term" value="C:cell outer membrane"/>
    <property type="evidence" value="ECO:0007669"/>
    <property type="project" value="UniProtKB-SubCell"/>
</dbReference>
<dbReference type="Pfam" id="PF14346">
    <property type="entry name" value="DUF4398"/>
    <property type="match status" value="1"/>
</dbReference>
<keyword evidence="2 3" id="KW-0472">Membrane</keyword>
<evidence type="ECO:0000313" key="8">
    <source>
        <dbReference type="Proteomes" id="UP000481037"/>
    </source>
</evidence>
<comment type="caution">
    <text evidence="7">The sequence shown here is derived from an EMBL/GenBank/DDBJ whole genome shotgun (WGS) entry which is preliminary data.</text>
</comment>
<dbReference type="RefSeq" id="WP_154368742.1">
    <property type="nucleotide sequence ID" value="NZ_WKJM01000010.1"/>
</dbReference>
<dbReference type="Proteomes" id="UP000481037">
    <property type="component" value="Unassembled WGS sequence"/>
</dbReference>
<dbReference type="PRINTS" id="PR01023">
    <property type="entry name" value="NAFLGMOTY"/>
</dbReference>
<dbReference type="SUPFAM" id="SSF103088">
    <property type="entry name" value="OmpA-like"/>
    <property type="match status" value="1"/>
</dbReference>
<dbReference type="CDD" id="cd07185">
    <property type="entry name" value="OmpA_C-like"/>
    <property type="match status" value="1"/>
</dbReference>
<dbReference type="InterPro" id="IPR050330">
    <property type="entry name" value="Bact_OuterMem_StrucFunc"/>
</dbReference>
<name>A0A6L5QGU7_9BURK</name>
<keyword evidence="5" id="KW-0732">Signal</keyword>
<dbReference type="InterPro" id="IPR006665">
    <property type="entry name" value="OmpA-like"/>
</dbReference>
<feature type="compositionally biased region" description="Basic and acidic residues" evidence="4">
    <location>
        <begin position="129"/>
        <end position="146"/>
    </location>
</feature>
<keyword evidence="8" id="KW-1185">Reference proteome</keyword>
<dbReference type="EMBL" id="WKJM01000010">
    <property type="protein sequence ID" value="MRX08946.1"/>
    <property type="molecule type" value="Genomic_DNA"/>
</dbReference>
<gene>
    <name evidence="7" type="ORF">GJ697_13975</name>
</gene>
<evidence type="ECO:0000256" key="3">
    <source>
        <dbReference type="PROSITE-ProRule" id="PRU00473"/>
    </source>
</evidence>
<feature type="region of interest" description="Disordered" evidence="4">
    <location>
        <begin position="121"/>
        <end position="162"/>
    </location>
</feature>
<feature type="domain" description="OmpA-like" evidence="6">
    <location>
        <begin position="180"/>
        <end position="297"/>
    </location>
</feature>